<organism evidence="1 2">
    <name type="scientific">Candidatus Aquicultor secundus</name>
    <dbReference type="NCBI Taxonomy" id="1973895"/>
    <lineage>
        <taxon>Bacteria</taxon>
        <taxon>Bacillati</taxon>
        <taxon>Actinomycetota</taxon>
        <taxon>Candidatus Aquicultoria</taxon>
        <taxon>Candidatus Aquicultorales</taxon>
        <taxon>Candidatus Aquicultoraceae</taxon>
        <taxon>Candidatus Aquicultor</taxon>
    </lineage>
</organism>
<proteinExistence type="predicted"/>
<evidence type="ECO:0000313" key="2">
    <source>
        <dbReference type="Proteomes" id="UP000230956"/>
    </source>
</evidence>
<sequence length="156" mass="17716">MIEALNKTLRDSGLEEELKSFSISIAPRHISSHEELLKTVADFVPAIGWLCLTDEVLVVDEKFDHSSLQQRIILSGELASGDKSFHIRQADNGWIVVDLERKAGDDQIMIDEAFISTKQELGKLKYETYWKKAENDGFEVFRPVVSRFIGFERGEG</sequence>
<gene>
    <name evidence="1" type="ORF">COY37_03155</name>
</gene>
<dbReference type="RefSeq" id="WP_286679299.1">
    <property type="nucleotide sequence ID" value="NZ_MNXI01000142.1"/>
</dbReference>
<name>A0A2M7T993_9ACTN</name>
<protein>
    <submittedName>
        <fullName evidence="1">Uncharacterized protein</fullName>
    </submittedName>
</protein>
<accession>A0A2M7T993</accession>
<comment type="caution">
    <text evidence="1">The sequence shown here is derived from an EMBL/GenBank/DDBJ whole genome shotgun (WGS) entry which is preliminary data.</text>
</comment>
<dbReference type="AlphaFoldDB" id="A0A2M7T993"/>
<reference evidence="2" key="1">
    <citation type="submission" date="2017-09" db="EMBL/GenBank/DDBJ databases">
        <title>Depth-based differentiation of microbial function through sediment-hosted aquifers and enrichment of novel symbionts in the deep terrestrial subsurface.</title>
        <authorList>
            <person name="Probst A.J."/>
            <person name="Ladd B."/>
            <person name="Jarett J.K."/>
            <person name="Geller-Mcgrath D.E."/>
            <person name="Sieber C.M.K."/>
            <person name="Emerson J.B."/>
            <person name="Anantharaman K."/>
            <person name="Thomas B.C."/>
            <person name="Malmstrom R."/>
            <person name="Stieglmeier M."/>
            <person name="Klingl A."/>
            <person name="Woyke T."/>
            <person name="Ryan C.M."/>
            <person name="Banfield J.F."/>
        </authorList>
    </citation>
    <scope>NUCLEOTIDE SEQUENCE [LARGE SCALE GENOMIC DNA]</scope>
</reference>
<dbReference type="Proteomes" id="UP000230956">
    <property type="component" value="Unassembled WGS sequence"/>
</dbReference>
<dbReference type="EMBL" id="PFNG01000076">
    <property type="protein sequence ID" value="PIZ40899.1"/>
    <property type="molecule type" value="Genomic_DNA"/>
</dbReference>
<evidence type="ECO:0000313" key="1">
    <source>
        <dbReference type="EMBL" id="PIZ40899.1"/>
    </source>
</evidence>